<keyword evidence="2" id="KW-0472">Membrane</keyword>
<evidence type="ECO:0000313" key="4">
    <source>
        <dbReference type="Proteomes" id="UP000026915"/>
    </source>
</evidence>
<dbReference type="GO" id="GO:0010089">
    <property type="term" value="P:xylem development"/>
    <property type="evidence" value="ECO:0007669"/>
    <property type="project" value="InterPro"/>
</dbReference>
<name>A0A061E3H6_THECC</name>
<organism evidence="3 4">
    <name type="scientific">Theobroma cacao</name>
    <name type="common">Cacao</name>
    <name type="synonym">Cocoa</name>
    <dbReference type="NCBI Taxonomy" id="3641"/>
    <lineage>
        <taxon>Eukaryota</taxon>
        <taxon>Viridiplantae</taxon>
        <taxon>Streptophyta</taxon>
        <taxon>Embryophyta</taxon>
        <taxon>Tracheophyta</taxon>
        <taxon>Spermatophyta</taxon>
        <taxon>Magnoliopsida</taxon>
        <taxon>eudicotyledons</taxon>
        <taxon>Gunneridae</taxon>
        <taxon>Pentapetalae</taxon>
        <taxon>rosids</taxon>
        <taxon>malvids</taxon>
        <taxon>Malvales</taxon>
        <taxon>Malvaceae</taxon>
        <taxon>Byttnerioideae</taxon>
        <taxon>Theobroma</taxon>
    </lineage>
</organism>
<keyword evidence="2" id="KW-0812">Transmembrane</keyword>
<dbReference type="AlphaFoldDB" id="A0A061E3H6"/>
<evidence type="ECO:0000256" key="1">
    <source>
        <dbReference type="SAM" id="MobiDB-lite"/>
    </source>
</evidence>
<evidence type="ECO:0000256" key="2">
    <source>
        <dbReference type="SAM" id="Phobius"/>
    </source>
</evidence>
<feature type="transmembrane region" description="Helical" evidence="2">
    <location>
        <begin position="6"/>
        <end position="24"/>
    </location>
</feature>
<dbReference type="Gramene" id="EOX96818">
    <property type="protein sequence ID" value="EOX96818"/>
    <property type="gene ID" value="TCM_005975"/>
</dbReference>
<dbReference type="InterPro" id="IPR037495">
    <property type="entry name" value="CLE41/42/44"/>
</dbReference>
<evidence type="ECO:0000313" key="3">
    <source>
        <dbReference type="EMBL" id="EOX96818.1"/>
    </source>
</evidence>
<dbReference type="HOGENOM" id="CLU_2113106_0_0_1"/>
<feature type="compositionally biased region" description="Basic and acidic residues" evidence="1">
    <location>
        <begin position="70"/>
        <end position="84"/>
    </location>
</feature>
<feature type="region of interest" description="Disordered" evidence="1">
    <location>
        <begin position="32"/>
        <end position="101"/>
    </location>
</feature>
<accession>A0A061E3H6</accession>
<sequence>MAAGDVTSSYVTCMTLFFFLLIMVHSSTMGMADSTRERTSNFPHANSSRERDGTSHYCTEFSTRRPAGRRMMEANYDNRSKSTDANHFSPPARRRRRWPSPWREKIFNASAHEVPSGPNPISNR</sequence>
<gene>
    <name evidence="3" type="ORF">TCM_005975</name>
</gene>
<dbReference type="EMBL" id="CM001880">
    <property type="protein sequence ID" value="EOX96818.1"/>
    <property type="molecule type" value="Genomic_DNA"/>
</dbReference>
<dbReference type="PANTHER" id="PTHR35301:SF3">
    <property type="entry name" value="CLE03 PROTEIN"/>
    <property type="match status" value="1"/>
</dbReference>
<proteinExistence type="predicted"/>
<dbReference type="GO" id="GO:0048046">
    <property type="term" value="C:apoplast"/>
    <property type="evidence" value="ECO:0000318"/>
    <property type="project" value="GO_Central"/>
</dbReference>
<dbReference type="Proteomes" id="UP000026915">
    <property type="component" value="Chromosome 2"/>
</dbReference>
<dbReference type="InParanoid" id="A0A061E3H6"/>
<dbReference type="GO" id="GO:0033612">
    <property type="term" value="F:receptor serine/threonine kinase binding"/>
    <property type="evidence" value="ECO:0000318"/>
    <property type="project" value="GO_Central"/>
</dbReference>
<reference evidence="3 4" key="1">
    <citation type="journal article" date="2013" name="Genome Biol.">
        <title>The genome sequence of the most widely cultivated cacao type and its use to identify candidate genes regulating pod color.</title>
        <authorList>
            <person name="Motamayor J.C."/>
            <person name="Mockaitis K."/>
            <person name="Schmutz J."/>
            <person name="Haiminen N."/>
            <person name="Iii D.L."/>
            <person name="Cornejo O."/>
            <person name="Findley S.D."/>
            <person name="Zheng P."/>
            <person name="Utro F."/>
            <person name="Royaert S."/>
            <person name="Saski C."/>
            <person name="Jenkins J."/>
            <person name="Podicheti R."/>
            <person name="Zhao M."/>
            <person name="Scheffler B.E."/>
            <person name="Stack J.C."/>
            <person name="Feltus F.A."/>
            <person name="Mustiga G.M."/>
            <person name="Amores F."/>
            <person name="Phillips W."/>
            <person name="Marelli J.P."/>
            <person name="May G.D."/>
            <person name="Shapiro H."/>
            <person name="Ma J."/>
            <person name="Bustamante C.D."/>
            <person name="Schnell R.J."/>
            <person name="Main D."/>
            <person name="Gilbert D."/>
            <person name="Parida L."/>
            <person name="Kuhn D.N."/>
        </authorList>
    </citation>
    <scope>NUCLEOTIDE SEQUENCE [LARGE SCALE GENOMIC DNA]</scope>
    <source>
        <strain evidence="4">cv. Matina 1-6</strain>
    </source>
</reference>
<keyword evidence="2" id="KW-1133">Transmembrane helix</keyword>
<protein>
    <submittedName>
        <fullName evidence="3">Uncharacterized protein</fullName>
    </submittedName>
</protein>
<dbReference type="OMA" id="SHFTMAM"/>
<dbReference type="eggNOG" id="ENOG502SDX3">
    <property type="taxonomic scope" value="Eukaryota"/>
</dbReference>
<dbReference type="PANTHER" id="PTHR35301">
    <property type="entry name" value="CLAVATA3/ESR (CLE)-RELATED PROTEIN 41-RELATED"/>
    <property type="match status" value="1"/>
</dbReference>
<keyword evidence="4" id="KW-1185">Reference proteome</keyword>